<dbReference type="PANTHER" id="PTHR44942">
    <property type="entry name" value="METHYLTRANSF_11 DOMAIN-CONTAINING PROTEIN"/>
    <property type="match status" value="1"/>
</dbReference>
<keyword evidence="1 4" id="KW-0489">Methyltransferase</keyword>
<evidence type="ECO:0000256" key="1">
    <source>
        <dbReference type="ARBA" id="ARBA00022603"/>
    </source>
</evidence>
<accession>A0A949TTS6</accession>
<dbReference type="RefSeq" id="WP_218322272.1">
    <property type="nucleotide sequence ID" value="NZ_JAEEGC010000116.1"/>
</dbReference>
<dbReference type="Proteomes" id="UP000694308">
    <property type="component" value="Unassembled WGS sequence"/>
</dbReference>
<dbReference type="CDD" id="cd02440">
    <property type="entry name" value="AdoMet_MTases"/>
    <property type="match status" value="1"/>
</dbReference>
<sequence>MDIKYFSQSWDNSKKYYTLEERFWNQRAEEFNRKDIQEKENRDFSCILDFIEVGQHPRFENVLDIGCGTGFYSMQFSKISEYVIATDISENMITYAKNNSKEKGINNIAFIKKPWSELNLEAFECKEKFDMVFACMSPAIDSYEDLIKMINYGRNLYFLSGFVERKDNLKDELSKKIFNSNGNNTHENKIYNAFNILWNMGYYPKIIYKDSSWERCKSVNELYSEFLNHFERTKVLTQEDKIIIKDYLKDKAVDGMVQEKTTAKIAWLCWKK</sequence>
<keyword evidence="5" id="KW-1185">Reference proteome</keyword>
<reference evidence="4" key="1">
    <citation type="submission" date="2020-12" db="EMBL/GenBank/DDBJ databases">
        <title>Clostridium thailandense sp. nov., a novel acetogenic bacterium isolated from peat land soil in Thailand.</title>
        <authorList>
            <person name="Chaikitkaew S."/>
            <person name="Birkeland N.K."/>
        </authorList>
    </citation>
    <scope>NUCLEOTIDE SEQUENCE</scope>
    <source>
        <strain evidence="4">PL3</strain>
    </source>
</reference>
<comment type="caution">
    <text evidence="4">The sequence shown here is derived from an EMBL/GenBank/DDBJ whole genome shotgun (WGS) entry which is preliminary data.</text>
</comment>
<evidence type="ECO:0000256" key="2">
    <source>
        <dbReference type="ARBA" id="ARBA00022679"/>
    </source>
</evidence>
<dbReference type="GO" id="GO:0032259">
    <property type="term" value="P:methylation"/>
    <property type="evidence" value="ECO:0007669"/>
    <property type="project" value="UniProtKB-KW"/>
</dbReference>
<dbReference type="EMBL" id="JAEEGC010000116">
    <property type="protein sequence ID" value="MBV7275217.1"/>
    <property type="molecule type" value="Genomic_DNA"/>
</dbReference>
<evidence type="ECO:0000259" key="3">
    <source>
        <dbReference type="Pfam" id="PF13847"/>
    </source>
</evidence>
<evidence type="ECO:0000313" key="5">
    <source>
        <dbReference type="Proteomes" id="UP000694308"/>
    </source>
</evidence>
<name>A0A949TTS6_9CLOT</name>
<gene>
    <name evidence="4" type="ORF">I6U48_20160</name>
</gene>
<protein>
    <submittedName>
        <fullName evidence="4">Class I SAM-dependent methyltransferase</fullName>
    </submittedName>
</protein>
<evidence type="ECO:0000313" key="4">
    <source>
        <dbReference type="EMBL" id="MBV7275217.1"/>
    </source>
</evidence>
<dbReference type="InterPro" id="IPR025714">
    <property type="entry name" value="Methyltranfer_dom"/>
</dbReference>
<dbReference type="GO" id="GO:0008168">
    <property type="term" value="F:methyltransferase activity"/>
    <property type="evidence" value="ECO:0007669"/>
    <property type="project" value="UniProtKB-KW"/>
</dbReference>
<keyword evidence="2" id="KW-0808">Transferase</keyword>
<dbReference type="Pfam" id="PF13847">
    <property type="entry name" value="Methyltransf_31"/>
    <property type="match status" value="1"/>
</dbReference>
<dbReference type="InterPro" id="IPR051052">
    <property type="entry name" value="Diverse_substrate_MTase"/>
</dbReference>
<feature type="domain" description="Methyltransferase" evidence="3">
    <location>
        <begin position="61"/>
        <end position="135"/>
    </location>
</feature>
<organism evidence="4 5">
    <name type="scientific">Clostridium thailandense</name>
    <dbReference type="NCBI Taxonomy" id="2794346"/>
    <lineage>
        <taxon>Bacteria</taxon>
        <taxon>Bacillati</taxon>
        <taxon>Bacillota</taxon>
        <taxon>Clostridia</taxon>
        <taxon>Eubacteriales</taxon>
        <taxon>Clostridiaceae</taxon>
        <taxon>Clostridium</taxon>
    </lineage>
</organism>
<dbReference type="AlphaFoldDB" id="A0A949TTS6"/>
<proteinExistence type="predicted"/>
<dbReference type="PANTHER" id="PTHR44942:SF4">
    <property type="entry name" value="METHYLTRANSFERASE TYPE 11 DOMAIN-CONTAINING PROTEIN"/>
    <property type="match status" value="1"/>
</dbReference>